<protein>
    <submittedName>
        <fullName evidence="1">Uncharacterized protein</fullName>
    </submittedName>
</protein>
<organism evidence="1 2">
    <name type="scientific">candidate division WWE3 bacterium</name>
    <dbReference type="NCBI Taxonomy" id="2053526"/>
    <lineage>
        <taxon>Bacteria</taxon>
        <taxon>Katanobacteria</taxon>
    </lineage>
</organism>
<dbReference type="Proteomes" id="UP000740557">
    <property type="component" value="Unassembled WGS sequence"/>
</dbReference>
<dbReference type="AlphaFoldDB" id="A0A955EAX9"/>
<accession>A0A955EAX9</accession>
<dbReference type="EMBL" id="JAGQNX010000037">
    <property type="protein sequence ID" value="MCA9308121.1"/>
    <property type="molecule type" value="Genomic_DNA"/>
</dbReference>
<reference evidence="1" key="1">
    <citation type="submission" date="2020-04" db="EMBL/GenBank/DDBJ databases">
        <authorList>
            <person name="Zhang T."/>
        </authorList>
    </citation>
    <scope>NUCLEOTIDE SEQUENCE</scope>
    <source>
        <strain evidence="1">HKST-UBA79</strain>
    </source>
</reference>
<name>A0A955EAX9_UNCKA</name>
<comment type="caution">
    <text evidence="1">The sequence shown here is derived from an EMBL/GenBank/DDBJ whole genome shotgun (WGS) entry which is preliminary data.</text>
</comment>
<proteinExistence type="predicted"/>
<evidence type="ECO:0000313" key="1">
    <source>
        <dbReference type="EMBL" id="MCA9308121.1"/>
    </source>
</evidence>
<sequence length="162" mass="17905">MPPYVETTHEPLPSLELTDYSVELISNRGSEKARIMPVNDASLLFSRLELEVAPSDLTELPPTVNLGVLFRNDSKTNEPSYDGISFNVKSPSGDSDVTLTFDNTNKCVYFKESPTGAHTEILENYSLNDLSFNGQILELHAHNNPAVIHIDTTNGSLHFKAL</sequence>
<gene>
    <name evidence="1" type="ORF">KC980_01285</name>
</gene>
<evidence type="ECO:0000313" key="2">
    <source>
        <dbReference type="Proteomes" id="UP000740557"/>
    </source>
</evidence>
<reference evidence="1" key="2">
    <citation type="journal article" date="2021" name="Microbiome">
        <title>Successional dynamics and alternative stable states in a saline activated sludge microbial community over 9 years.</title>
        <authorList>
            <person name="Wang Y."/>
            <person name="Ye J."/>
            <person name="Ju F."/>
            <person name="Liu L."/>
            <person name="Boyd J.A."/>
            <person name="Deng Y."/>
            <person name="Parks D.H."/>
            <person name="Jiang X."/>
            <person name="Yin X."/>
            <person name="Woodcroft B.J."/>
            <person name="Tyson G.W."/>
            <person name="Hugenholtz P."/>
            <person name="Polz M.F."/>
            <person name="Zhang T."/>
        </authorList>
    </citation>
    <scope>NUCLEOTIDE SEQUENCE</scope>
    <source>
        <strain evidence="1">HKST-UBA79</strain>
    </source>
</reference>